<dbReference type="Pfam" id="PF12385">
    <property type="entry name" value="Peptidase_C70"/>
    <property type="match status" value="1"/>
</dbReference>
<dbReference type="InterPro" id="IPR022118">
    <property type="entry name" value="Peptidase_C70_AvrRpt2"/>
</dbReference>
<gene>
    <name evidence="1" type="ORF">ACEZDJ_05120</name>
</gene>
<reference evidence="1 2" key="1">
    <citation type="submission" date="2024-09" db="EMBL/GenBank/DDBJ databases">
        <authorList>
            <person name="Lee S.D."/>
        </authorList>
    </citation>
    <scope>NUCLEOTIDE SEQUENCE [LARGE SCALE GENOMIC DNA]</scope>
    <source>
        <strain evidence="1 2">N1-5</strain>
    </source>
</reference>
<name>A0ABV6UGT5_9ACTN</name>
<evidence type="ECO:0000313" key="2">
    <source>
        <dbReference type="Proteomes" id="UP001592528"/>
    </source>
</evidence>
<dbReference type="Proteomes" id="UP001592528">
    <property type="component" value="Unassembled WGS sequence"/>
</dbReference>
<proteinExistence type="predicted"/>
<accession>A0ABV6UGT5</accession>
<protein>
    <submittedName>
        <fullName evidence="1">Papain-like cysteine protease family protein</fullName>
    </submittedName>
</protein>
<dbReference type="RefSeq" id="WP_198037432.1">
    <property type="nucleotide sequence ID" value="NZ_JBHEZZ010000002.1"/>
</dbReference>
<organism evidence="1 2">
    <name type="scientific">Streptacidiphilus cavernicola</name>
    <dbReference type="NCBI Taxonomy" id="3342716"/>
    <lineage>
        <taxon>Bacteria</taxon>
        <taxon>Bacillati</taxon>
        <taxon>Actinomycetota</taxon>
        <taxon>Actinomycetes</taxon>
        <taxon>Kitasatosporales</taxon>
        <taxon>Streptomycetaceae</taxon>
        <taxon>Streptacidiphilus</taxon>
    </lineage>
</organism>
<keyword evidence="2" id="KW-1185">Reference proteome</keyword>
<sequence>MSPGGYHFVVVDGAESTASMLKILDPWNGSSDMVTFADFDSSWTLYTVAR</sequence>
<comment type="caution">
    <text evidence="1">The sequence shown here is derived from an EMBL/GenBank/DDBJ whole genome shotgun (WGS) entry which is preliminary data.</text>
</comment>
<dbReference type="EMBL" id="JBHEZZ010000002">
    <property type="protein sequence ID" value="MFC1400663.1"/>
    <property type="molecule type" value="Genomic_DNA"/>
</dbReference>
<evidence type="ECO:0000313" key="1">
    <source>
        <dbReference type="EMBL" id="MFC1400663.1"/>
    </source>
</evidence>